<dbReference type="NCBIfam" id="TIGR00125">
    <property type="entry name" value="cyt_tran_rel"/>
    <property type="match status" value="1"/>
</dbReference>
<dbReference type="PIRSF" id="PIRSF004491">
    <property type="entry name" value="FAD_Synth"/>
    <property type="match status" value="1"/>
</dbReference>
<dbReference type="Proteomes" id="UP000051927">
    <property type="component" value="Unassembled WGS sequence"/>
</dbReference>
<feature type="domain" description="Riboflavin kinase" evidence="15">
    <location>
        <begin position="207"/>
        <end position="337"/>
    </location>
</feature>
<evidence type="ECO:0000313" key="16">
    <source>
        <dbReference type="EMBL" id="KRO01754.1"/>
    </source>
</evidence>
<evidence type="ECO:0000256" key="4">
    <source>
        <dbReference type="ARBA" id="ARBA00022643"/>
    </source>
</evidence>
<dbReference type="Pfam" id="PF01687">
    <property type="entry name" value="Flavokinase"/>
    <property type="match status" value="1"/>
</dbReference>
<keyword evidence="10 14" id="KW-0067">ATP-binding</keyword>
<dbReference type="EMBL" id="JQCP01000003">
    <property type="protein sequence ID" value="KRO01754.1"/>
    <property type="molecule type" value="Genomic_DNA"/>
</dbReference>
<keyword evidence="4 14" id="KW-0288">FMN</keyword>
<evidence type="ECO:0000256" key="3">
    <source>
        <dbReference type="ARBA" id="ARBA00022630"/>
    </source>
</evidence>
<evidence type="ECO:0000256" key="1">
    <source>
        <dbReference type="ARBA" id="ARBA00004726"/>
    </source>
</evidence>
<dbReference type="GeneID" id="84905154"/>
<evidence type="ECO:0000256" key="7">
    <source>
        <dbReference type="ARBA" id="ARBA00022741"/>
    </source>
</evidence>
<dbReference type="Gene3D" id="2.40.30.30">
    <property type="entry name" value="Riboflavin kinase-like"/>
    <property type="match status" value="1"/>
</dbReference>
<name>A0ABR5PYS2_9ACTN</name>
<dbReference type="InterPro" id="IPR023465">
    <property type="entry name" value="Riboflavin_kinase_dom_sf"/>
</dbReference>
<keyword evidence="3 14" id="KW-0285">Flavoprotein</keyword>
<evidence type="ECO:0000256" key="12">
    <source>
        <dbReference type="ARBA" id="ARBA00047880"/>
    </source>
</evidence>
<dbReference type="InterPro" id="IPR004821">
    <property type="entry name" value="Cyt_trans-like"/>
</dbReference>
<dbReference type="InterPro" id="IPR015864">
    <property type="entry name" value="FAD_synthase"/>
</dbReference>
<keyword evidence="17" id="KW-1185">Reference proteome</keyword>
<comment type="catalytic activity">
    <reaction evidence="12 14">
        <text>riboflavin + ATP = FMN + ADP + H(+)</text>
        <dbReference type="Rhea" id="RHEA:14357"/>
        <dbReference type="ChEBI" id="CHEBI:15378"/>
        <dbReference type="ChEBI" id="CHEBI:30616"/>
        <dbReference type="ChEBI" id="CHEBI:57986"/>
        <dbReference type="ChEBI" id="CHEBI:58210"/>
        <dbReference type="ChEBI" id="CHEBI:456216"/>
        <dbReference type="EC" id="2.7.1.26"/>
    </reaction>
</comment>
<evidence type="ECO:0000256" key="13">
    <source>
        <dbReference type="ARBA" id="ARBA00049494"/>
    </source>
</evidence>
<dbReference type="CDD" id="cd02064">
    <property type="entry name" value="FAD_synthetase_N"/>
    <property type="match status" value="1"/>
</dbReference>
<dbReference type="InterPro" id="IPR014729">
    <property type="entry name" value="Rossmann-like_a/b/a_fold"/>
</dbReference>
<keyword evidence="6 14" id="KW-0548">Nucleotidyltransferase</keyword>
<dbReference type="PANTHER" id="PTHR22749:SF6">
    <property type="entry name" value="RIBOFLAVIN KINASE"/>
    <property type="match status" value="1"/>
</dbReference>
<evidence type="ECO:0000256" key="14">
    <source>
        <dbReference type="PIRNR" id="PIRNR004491"/>
    </source>
</evidence>
<evidence type="ECO:0000256" key="10">
    <source>
        <dbReference type="ARBA" id="ARBA00022840"/>
    </source>
</evidence>
<proteinExistence type="inferred from homology"/>
<protein>
    <recommendedName>
        <fullName evidence="14">Riboflavin biosynthesis protein</fullName>
    </recommendedName>
    <domain>
        <recommendedName>
            <fullName evidence="14">Riboflavin kinase</fullName>
            <ecNumber evidence="14">2.7.1.26</ecNumber>
        </recommendedName>
        <alternativeName>
            <fullName evidence="14">Flavokinase</fullName>
        </alternativeName>
    </domain>
    <domain>
        <recommendedName>
            <fullName evidence="14">FMN adenylyltransferase</fullName>
            <ecNumber evidence="14">2.7.7.2</ecNumber>
        </recommendedName>
        <alternativeName>
            <fullName evidence="14">FAD pyrophosphorylase</fullName>
        </alternativeName>
        <alternativeName>
            <fullName evidence="14">FAD synthase</fullName>
        </alternativeName>
    </domain>
</protein>
<evidence type="ECO:0000256" key="11">
    <source>
        <dbReference type="ARBA" id="ARBA00023268"/>
    </source>
</evidence>
<evidence type="ECO:0000256" key="8">
    <source>
        <dbReference type="ARBA" id="ARBA00022777"/>
    </source>
</evidence>
<accession>A0ABR5PYS2</accession>
<dbReference type="EC" id="2.7.1.26" evidence="14"/>
<evidence type="ECO:0000256" key="6">
    <source>
        <dbReference type="ARBA" id="ARBA00022695"/>
    </source>
</evidence>
<evidence type="ECO:0000259" key="15">
    <source>
        <dbReference type="SMART" id="SM00904"/>
    </source>
</evidence>
<comment type="pathway">
    <text evidence="1 14">Cofactor biosynthesis; FAD biosynthesis; FAD from FMN: step 1/1.</text>
</comment>
<comment type="similarity">
    <text evidence="14">Belongs to the ribF family.</text>
</comment>
<keyword evidence="8 14" id="KW-0418">Kinase</keyword>
<comment type="pathway">
    <text evidence="2 14">Cofactor biosynthesis; FMN biosynthesis; FMN from riboflavin (ATP route): step 1/1.</text>
</comment>
<dbReference type="SUPFAM" id="SSF82114">
    <property type="entry name" value="Riboflavin kinase-like"/>
    <property type="match status" value="1"/>
</dbReference>
<comment type="caution">
    <text evidence="16">The sequence shown here is derived from an EMBL/GenBank/DDBJ whole genome shotgun (WGS) entry which is preliminary data.</text>
</comment>
<dbReference type="Pfam" id="PF06574">
    <property type="entry name" value="FAD_syn"/>
    <property type="match status" value="1"/>
</dbReference>
<dbReference type="SMART" id="SM00904">
    <property type="entry name" value="Flavokinase"/>
    <property type="match status" value="1"/>
</dbReference>
<dbReference type="RefSeq" id="WP_003150506.1">
    <property type="nucleotide sequence ID" value="NZ_CAUPIQ010000002.1"/>
</dbReference>
<dbReference type="InterPro" id="IPR023468">
    <property type="entry name" value="Riboflavin_kinase"/>
</dbReference>
<gene>
    <name evidence="16" type="ORF">IV60_GL000992</name>
</gene>
<evidence type="ECO:0000313" key="17">
    <source>
        <dbReference type="Proteomes" id="UP000051927"/>
    </source>
</evidence>
<keyword evidence="11" id="KW-0511">Multifunctional enzyme</keyword>
<reference evidence="16 17" key="1">
    <citation type="journal article" date="2015" name="Genome Announc.">
        <title>Expanding the biotechnology potential of lactobacilli through comparative genomics of 213 strains and associated genera.</title>
        <authorList>
            <person name="Sun Z."/>
            <person name="Harris H.M."/>
            <person name="McCann A."/>
            <person name="Guo C."/>
            <person name="Argimon S."/>
            <person name="Zhang W."/>
            <person name="Yang X."/>
            <person name="Jeffery I.B."/>
            <person name="Cooney J.C."/>
            <person name="Kagawa T.F."/>
            <person name="Liu W."/>
            <person name="Song Y."/>
            <person name="Salvetti E."/>
            <person name="Wrobel A."/>
            <person name="Rasinkangas P."/>
            <person name="Parkhill J."/>
            <person name="Rea M.C."/>
            <person name="O'Sullivan O."/>
            <person name="Ritari J."/>
            <person name="Douillard F.P."/>
            <person name="Paul Ross R."/>
            <person name="Yang R."/>
            <person name="Briner A.E."/>
            <person name="Felis G.E."/>
            <person name="de Vos W.M."/>
            <person name="Barrangou R."/>
            <person name="Klaenhammer T.R."/>
            <person name="Caufield P.W."/>
            <person name="Cui Y."/>
            <person name="Zhang H."/>
            <person name="O'Toole P.W."/>
        </authorList>
    </citation>
    <scope>NUCLEOTIDE SEQUENCE [LARGE SCALE GENOMIC DNA]</scope>
    <source>
        <strain evidence="16 17">DSM 7090</strain>
    </source>
</reference>
<evidence type="ECO:0000256" key="2">
    <source>
        <dbReference type="ARBA" id="ARBA00005201"/>
    </source>
</evidence>
<dbReference type="EC" id="2.7.7.2" evidence="14"/>
<keyword evidence="5 14" id="KW-0808">Transferase</keyword>
<dbReference type="Gene3D" id="3.40.50.620">
    <property type="entry name" value="HUPs"/>
    <property type="match status" value="1"/>
</dbReference>
<dbReference type="InterPro" id="IPR002606">
    <property type="entry name" value="Riboflavin_kinase_bac"/>
</dbReference>
<comment type="catalytic activity">
    <reaction evidence="13 14">
        <text>FMN + ATP + H(+) = FAD + diphosphate</text>
        <dbReference type="Rhea" id="RHEA:17237"/>
        <dbReference type="ChEBI" id="CHEBI:15378"/>
        <dbReference type="ChEBI" id="CHEBI:30616"/>
        <dbReference type="ChEBI" id="CHEBI:33019"/>
        <dbReference type="ChEBI" id="CHEBI:57692"/>
        <dbReference type="ChEBI" id="CHEBI:58210"/>
        <dbReference type="EC" id="2.7.7.2"/>
    </reaction>
</comment>
<dbReference type="PANTHER" id="PTHR22749">
    <property type="entry name" value="RIBOFLAVIN KINASE/FMN ADENYLYLTRANSFERASE"/>
    <property type="match status" value="1"/>
</dbReference>
<evidence type="ECO:0000256" key="5">
    <source>
        <dbReference type="ARBA" id="ARBA00022679"/>
    </source>
</evidence>
<organism evidence="16 17">
    <name type="scientific">Lancefieldella rimae</name>
    <dbReference type="NCBI Taxonomy" id="1383"/>
    <lineage>
        <taxon>Bacteria</taxon>
        <taxon>Bacillati</taxon>
        <taxon>Actinomycetota</taxon>
        <taxon>Coriobacteriia</taxon>
        <taxon>Coriobacteriales</taxon>
        <taxon>Atopobiaceae</taxon>
        <taxon>Lancefieldella</taxon>
    </lineage>
</organism>
<evidence type="ECO:0000256" key="9">
    <source>
        <dbReference type="ARBA" id="ARBA00022827"/>
    </source>
</evidence>
<dbReference type="SUPFAM" id="SSF52374">
    <property type="entry name" value="Nucleotidylyl transferase"/>
    <property type="match status" value="1"/>
</dbReference>
<sequence length="347" mass="37583">MIEATRQKITRAVFAHALLPTPIELSGGVFYSCAPDVLGHECVCAIGVFDGLHEGHKALIAEARADAQRREVPLVAVTFDPDPAEVVCSRSPRRLLQDETRIRALTTCSVDAILVHAFTPEFAGLSVCEYVEKALLPYIHPVAIHVGSDFGFGARGEGRARDLATLGTKHGFEVIAHQLIEKDGSAISSTRIRNLIEAARIDEAAALLGRPHFLSGTVMHGRGQGASFGFPTANISLSPKDCMPADGVYACYIVDTQKPGGEEIWPAAVNVGVPRSFEVKKTPLLEANLLGFKGNLYGHTLNCVFMNYLRPPIVFQSVEELSTTVLKNIEWVRTHLDSVAQEASCDN</sequence>
<keyword evidence="9 14" id="KW-0274">FAD</keyword>
<dbReference type="NCBIfam" id="TIGR00083">
    <property type="entry name" value="ribF"/>
    <property type="match status" value="1"/>
</dbReference>
<keyword evidence="7 14" id="KW-0547">Nucleotide-binding</keyword>
<dbReference type="InterPro" id="IPR015865">
    <property type="entry name" value="Riboflavin_kinase_bac/euk"/>
</dbReference>